<accession>A0A7U4QM87</accession>
<name>A0A7U4QM87_DESA2</name>
<reference evidence="2 3" key="1">
    <citation type="submission" date="2015-10" db="EMBL/GenBank/DDBJ databases">
        <title>Candidatus Desulfofervidus auxilii, a hydrogenotrophic sulfate-reducing bacterium involved in the thermophilic anaerobic oxidation of methane.</title>
        <authorList>
            <person name="Krukenberg V."/>
            <person name="Richter M."/>
            <person name="Wegener G."/>
        </authorList>
    </citation>
    <scope>NUCLEOTIDE SEQUENCE [LARGE SCALE GENOMIC DNA]</scope>
    <source>
        <strain evidence="2 3">HS1</strain>
    </source>
</reference>
<dbReference type="Proteomes" id="UP000070560">
    <property type="component" value="Chromosome"/>
</dbReference>
<keyword evidence="1" id="KW-0472">Membrane</keyword>
<feature type="transmembrane region" description="Helical" evidence="1">
    <location>
        <begin position="149"/>
        <end position="174"/>
    </location>
</feature>
<feature type="transmembrane region" description="Helical" evidence="1">
    <location>
        <begin position="109"/>
        <end position="129"/>
    </location>
</feature>
<dbReference type="OrthoDB" id="3190590at2"/>
<dbReference type="KEGG" id="daw:HS1_002151"/>
<dbReference type="AlphaFoldDB" id="A0A7U4QM87"/>
<protein>
    <submittedName>
        <fullName evidence="2">Transporter</fullName>
    </submittedName>
</protein>
<organism evidence="2 3">
    <name type="scientific">Desulfofervidus auxilii</name>
    <dbReference type="NCBI Taxonomy" id="1621989"/>
    <lineage>
        <taxon>Bacteria</taxon>
        <taxon>Pseudomonadati</taxon>
        <taxon>Thermodesulfobacteriota</taxon>
        <taxon>Candidatus Desulfofervidia</taxon>
        <taxon>Candidatus Desulfofervidales</taxon>
        <taxon>Candidatus Desulfofervidaceae</taxon>
        <taxon>Candidatus Desulfofervidus</taxon>
    </lineage>
</organism>
<keyword evidence="1" id="KW-0812">Transmembrane</keyword>
<evidence type="ECO:0000313" key="3">
    <source>
        <dbReference type="Proteomes" id="UP000070560"/>
    </source>
</evidence>
<dbReference type="EMBL" id="CP013015">
    <property type="protein sequence ID" value="AMM41937.1"/>
    <property type="molecule type" value="Genomic_DNA"/>
</dbReference>
<dbReference type="InterPro" id="IPR007272">
    <property type="entry name" value="Sulf_transp_TsuA/YedE"/>
</dbReference>
<evidence type="ECO:0000313" key="2">
    <source>
        <dbReference type="EMBL" id="AMM41937.1"/>
    </source>
</evidence>
<sequence length="175" mass="19208">MPVIYSLFLGFLLGYLGQRARLCFIGGMRDYVLVKDTYLIKGLFGFFIGAFLGFILFHYIIPCATLKTFPWFINGAGVFLKKWKTMGIQATPNPALPVPGDPITWSPIVIYHLFLALVGGAMVGFFSVLAGGCPFRQHVMAAEGSRSALSYIVGFAIGAVIFHKLLVPIIKVLLK</sequence>
<keyword evidence="3" id="KW-1185">Reference proteome</keyword>
<dbReference type="Pfam" id="PF04143">
    <property type="entry name" value="Sulf_transp"/>
    <property type="match status" value="1"/>
</dbReference>
<feature type="transmembrane region" description="Helical" evidence="1">
    <location>
        <begin position="43"/>
        <end position="61"/>
    </location>
</feature>
<proteinExistence type="predicted"/>
<dbReference type="RefSeq" id="WP_066065234.1">
    <property type="nucleotide sequence ID" value="NZ_CP013015.1"/>
</dbReference>
<gene>
    <name evidence="2" type="ORF">HS1_002151</name>
</gene>
<evidence type="ECO:0000256" key="1">
    <source>
        <dbReference type="SAM" id="Phobius"/>
    </source>
</evidence>
<keyword evidence="1" id="KW-1133">Transmembrane helix</keyword>